<dbReference type="RefSeq" id="WP_114277912.1">
    <property type="nucleotide sequence ID" value="NZ_QPJY01000001.1"/>
</dbReference>
<dbReference type="InterPro" id="IPR005247">
    <property type="entry name" value="YbhB_YbcL/LppC-like"/>
</dbReference>
<dbReference type="OrthoDB" id="9797506at2"/>
<evidence type="ECO:0000256" key="2">
    <source>
        <dbReference type="SAM" id="SignalP"/>
    </source>
</evidence>
<organism evidence="3 4">
    <name type="scientific">Thioalbus denitrificans</name>
    <dbReference type="NCBI Taxonomy" id="547122"/>
    <lineage>
        <taxon>Bacteria</taxon>
        <taxon>Pseudomonadati</taxon>
        <taxon>Pseudomonadota</taxon>
        <taxon>Gammaproteobacteria</taxon>
        <taxon>Chromatiales</taxon>
        <taxon>Ectothiorhodospiraceae</taxon>
        <taxon>Thioalbus</taxon>
    </lineage>
</organism>
<proteinExistence type="predicted"/>
<dbReference type="PANTHER" id="PTHR30289">
    <property type="entry name" value="UNCHARACTERIZED PROTEIN YBCL-RELATED"/>
    <property type="match status" value="1"/>
</dbReference>
<dbReference type="NCBIfam" id="TIGR00481">
    <property type="entry name" value="YbhB/YbcL family Raf kinase inhibitor-like protein"/>
    <property type="match status" value="1"/>
</dbReference>
<dbReference type="InterPro" id="IPR036610">
    <property type="entry name" value="PEBP-like_sf"/>
</dbReference>
<evidence type="ECO:0000313" key="4">
    <source>
        <dbReference type="Proteomes" id="UP000252707"/>
    </source>
</evidence>
<name>A0A369CK11_9GAMM</name>
<dbReference type="Proteomes" id="UP000252707">
    <property type="component" value="Unassembled WGS sequence"/>
</dbReference>
<feature type="signal peptide" evidence="2">
    <location>
        <begin position="1"/>
        <end position="20"/>
    </location>
</feature>
<dbReference type="AlphaFoldDB" id="A0A369CK11"/>
<keyword evidence="2" id="KW-0732">Signal</keyword>
<dbReference type="Gene3D" id="3.90.280.10">
    <property type="entry name" value="PEBP-like"/>
    <property type="match status" value="1"/>
</dbReference>
<dbReference type="Pfam" id="PF01161">
    <property type="entry name" value="PBP"/>
    <property type="match status" value="1"/>
</dbReference>
<protein>
    <recommendedName>
        <fullName evidence="5">PBP family phospholipid-binding protein</fullName>
    </recommendedName>
</protein>
<evidence type="ECO:0008006" key="5">
    <source>
        <dbReference type="Google" id="ProtNLM"/>
    </source>
</evidence>
<gene>
    <name evidence="3" type="ORF">DFQ59_101325</name>
</gene>
<feature type="region of interest" description="Disordered" evidence="1">
    <location>
        <begin position="98"/>
        <end position="120"/>
    </location>
</feature>
<dbReference type="EMBL" id="QPJY01000001">
    <property type="protein sequence ID" value="RCX33026.1"/>
    <property type="molecule type" value="Genomic_DNA"/>
</dbReference>
<comment type="caution">
    <text evidence="3">The sequence shown here is derived from an EMBL/GenBank/DDBJ whole genome shotgun (WGS) entry which is preliminary data.</text>
</comment>
<dbReference type="PANTHER" id="PTHR30289:SF1">
    <property type="entry name" value="PEBP (PHOSPHATIDYLETHANOLAMINE-BINDING PROTEIN) FAMILY PROTEIN"/>
    <property type="match status" value="1"/>
</dbReference>
<sequence>MNLSYAVLMLAAFAAAPAAAFEVTSNDMQAGRPMSGAQVFKGFGCEGGNVSPQLAWRDIPAGTKSFAVTAYDPDAPTGSGWWHWVIFNIPADVRELPTGAGDPASGLAPGGSVQSRTDYGAPGYGGPCPPEGHGPHRYQFRVFALDVERLDLAPDSSAALVGFMLNAHKLGVAQLEALYER</sequence>
<accession>A0A369CK11</accession>
<dbReference type="SUPFAM" id="SSF49777">
    <property type="entry name" value="PEBP-like"/>
    <property type="match status" value="1"/>
</dbReference>
<evidence type="ECO:0000256" key="1">
    <source>
        <dbReference type="SAM" id="MobiDB-lite"/>
    </source>
</evidence>
<reference evidence="3 4" key="1">
    <citation type="submission" date="2018-07" db="EMBL/GenBank/DDBJ databases">
        <title>Genomic Encyclopedia of Type Strains, Phase IV (KMG-IV): sequencing the most valuable type-strain genomes for metagenomic binning, comparative biology and taxonomic classification.</title>
        <authorList>
            <person name="Goeker M."/>
        </authorList>
    </citation>
    <scope>NUCLEOTIDE SEQUENCE [LARGE SCALE GENOMIC DNA]</scope>
    <source>
        <strain evidence="3 4">DSM 26407</strain>
    </source>
</reference>
<evidence type="ECO:0000313" key="3">
    <source>
        <dbReference type="EMBL" id="RCX33026.1"/>
    </source>
</evidence>
<dbReference type="CDD" id="cd00865">
    <property type="entry name" value="PEBP_bact_arch"/>
    <property type="match status" value="1"/>
</dbReference>
<feature type="chain" id="PRO_5016827853" description="PBP family phospholipid-binding protein" evidence="2">
    <location>
        <begin position="21"/>
        <end position="181"/>
    </location>
</feature>
<keyword evidence="4" id="KW-1185">Reference proteome</keyword>
<dbReference type="InterPro" id="IPR008914">
    <property type="entry name" value="PEBP"/>
</dbReference>